<evidence type="ECO:0000259" key="7">
    <source>
        <dbReference type="PROSITE" id="PS50850"/>
    </source>
</evidence>
<feature type="transmembrane region" description="Helical" evidence="6">
    <location>
        <begin position="214"/>
        <end position="237"/>
    </location>
</feature>
<dbReference type="Gene3D" id="1.20.1250.20">
    <property type="entry name" value="MFS general substrate transporter like domains"/>
    <property type="match status" value="1"/>
</dbReference>
<feature type="transmembrane region" description="Helical" evidence="6">
    <location>
        <begin position="146"/>
        <end position="169"/>
    </location>
</feature>
<dbReference type="PANTHER" id="PTHR43124:SF3">
    <property type="entry name" value="CHLORAMPHENICOL EFFLUX PUMP RV0191"/>
    <property type="match status" value="1"/>
</dbReference>
<feature type="transmembrane region" description="Helical" evidence="6">
    <location>
        <begin position="344"/>
        <end position="362"/>
    </location>
</feature>
<dbReference type="GO" id="GO:0022857">
    <property type="term" value="F:transmembrane transporter activity"/>
    <property type="evidence" value="ECO:0007669"/>
    <property type="project" value="InterPro"/>
</dbReference>
<keyword evidence="3 6" id="KW-0812">Transmembrane</keyword>
<feature type="transmembrane region" description="Helical" evidence="6">
    <location>
        <begin position="56"/>
        <end position="76"/>
    </location>
</feature>
<name>A0AA96WGR1_9CYAN</name>
<dbReference type="Pfam" id="PF07690">
    <property type="entry name" value="MFS_1"/>
    <property type="match status" value="1"/>
</dbReference>
<feature type="transmembrane region" description="Helical" evidence="6">
    <location>
        <begin position="21"/>
        <end position="44"/>
    </location>
</feature>
<evidence type="ECO:0000256" key="4">
    <source>
        <dbReference type="ARBA" id="ARBA00022989"/>
    </source>
</evidence>
<feature type="domain" description="Major facilitator superfamily (MFS) profile" evidence="7">
    <location>
        <begin position="19"/>
        <end position="398"/>
    </location>
</feature>
<keyword evidence="2" id="KW-1003">Cell membrane</keyword>
<evidence type="ECO:0000256" key="5">
    <source>
        <dbReference type="ARBA" id="ARBA00023136"/>
    </source>
</evidence>
<dbReference type="InterPro" id="IPR005829">
    <property type="entry name" value="Sugar_transporter_CS"/>
</dbReference>
<evidence type="ECO:0000256" key="6">
    <source>
        <dbReference type="SAM" id="Phobius"/>
    </source>
</evidence>
<feature type="transmembrane region" description="Helical" evidence="6">
    <location>
        <begin position="175"/>
        <end position="194"/>
    </location>
</feature>
<proteinExistence type="predicted"/>
<dbReference type="InterPro" id="IPR036259">
    <property type="entry name" value="MFS_trans_sf"/>
</dbReference>
<feature type="transmembrane region" description="Helical" evidence="6">
    <location>
        <begin position="281"/>
        <end position="303"/>
    </location>
</feature>
<dbReference type="InterPro" id="IPR020846">
    <property type="entry name" value="MFS_dom"/>
</dbReference>
<dbReference type="EMBL" id="CP053586">
    <property type="protein sequence ID" value="WNZ24943.1"/>
    <property type="molecule type" value="Genomic_DNA"/>
</dbReference>
<dbReference type="PROSITE" id="PS00216">
    <property type="entry name" value="SUGAR_TRANSPORT_1"/>
    <property type="match status" value="1"/>
</dbReference>
<dbReference type="CDD" id="cd17473">
    <property type="entry name" value="MFS_arabinose_efflux_permease_like"/>
    <property type="match status" value="1"/>
</dbReference>
<dbReference type="PANTHER" id="PTHR43124">
    <property type="entry name" value="PURINE EFFLUX PUMP PBUE"/>
    <property type="match status" value="1"/>
</dbReference>
<organism evidence="8">
    <name type="scientific">Leptolyngbya sp. NK1-12</name>
    <dbReference type="NCBI Taxonomy" id="2547451"/>
    <lineage>
        <taxon>Bacteria</taxon>
        <taxon>Bacillati</taxon>
        <taxon>Cyanobacteriota</taxon>
        <taxon>Cyanophyceae</taxon>
        <taxon>Leptolyngbyales</taxon>
        <taxon>Leptolyngbyaceae</taxon>
        <taxon>Leptolyngbya group</taxon>
        <taxon>Leptolyngbya</taxon>
    </lineage>
</organism>
<dbReference type="InterPro" id="IPR050189">
    <property type="entry name" value="MFS_Efflux_Transporters"/>
</dbReference>
<dbReference type="GO" id="GO:0005886">
    <property type="term" value="C:plasma membrane"/>
    <property type="evidence" value="ECO:0007669"/>
    <property type="project" value="UniProtKB-SubCell"/>
</dbReference>
<feature type="transmembrane region" description="Helical" evidence="6">
    <location>
        <begin position="309"/>
        <end position="332"/>
    </location>
</feature>
<dbReference type="RefSeq" id="WP_316430983.1">
    <property type="nucleotide sequence ID" value="NZ_CP053586.1"/>
</dbReference>
<evidence type="ECO:0000256" key="1">
    <source>
        <dbReference type="ARBA" id="ARBA00004651"/>
    </source>
</evidence>
<keyword evidence="4 6" id="KW-1133">Transmembrane helix</keyword>
<dbReference type="PROSITE" id="PS50850">
    <property type="entry name" value="MFS"/>
    <property type="match status" value="1"/>
</dbReference>
<comment type="subcellular location">
    <subcellularLocation>
        <location evidence="1">Cell membrane</location>
        <topology evidence="1">Multi-pass membrane protein</topology>
    </subcellularLocation>
</comment>
<feature type="transmembrane region" description="Helical" evidence="6">
    <location>
        <begin position="257"/>
        <end position="274"/>
    </location>
</feature>
<feature type="transmembrane region" description="Helical" evidence="6">
    <location>
        <begin position="119"/>
        <end position="139"/>
    </location>
</feature>
<dbReference type="AlphaFoldDB" id="A0AA96WGR1"/>
<feature type="transmembrane region" description="Helical" evidence="6">
    <location>
        <begin position="88"/>
        <end position="113"/>
    </location>
</feature>
<reference evidence="8" key="1">
    <citation type="submission" date="2020-05" db="EMBL/GenBank/DDBJ databases">
        <authorList>
            <person name="Zhu T."/>
            <person name="Keshari N."/>
            <person name="Lu X."/>
        </authorList>
    </citation>
    <scope>NUCLEOTIDE SEQUENCE</scope>
    <source>
        <strain evidence="8">NK1-12</strain>
    </source>
</reference>
<keyword evidence="5 6" id="KW-0472">Membrane</keyword>
<dbReference type="InterPro" id="IPR011701">
    <property type="entry name" value="MFS"/>
</dbReference>
<dbReference type="SUPFAM" id="SSF103473">
    <property type="entry name" value="MFS general substrate transporter"/>
    <property type="match status" value="1"/>
</dbReference>
<sequence length="398" mass="42318">MNSNHESTTRPRNPDTLPVKATLLLVSTLTVMAGATIAPSLPAMRQYFSAVANADYWVRLVLTVPALFIALGAPIAGTIIDRFGRKGLLGLAVFLYGLAGSSGFVLSSIGPILLGRMLLGLSVAAIMTTATTLIADYYLGAARAQFLGLQAAFMGFGGVIFLTLGGYLADLNWRLPFLIYLVAWLILPLIVFVLPEPRINRTGAQPTAAASTEITPWLLLILTYSIALLTQIVFYMIPVQIPFYLQQISNASATQSGLAIALATLATSTSALSYQRLKARFTFLNIYAIAFLLMGVGYLVISVGRSYEVVLLGLAIAGLGVGLLMPNMNVCLTSATPAALRGRILGGLTTSFFFGQFLSPFVSQPLSQSVGLAATYGLAAGLMLAMLVITMGIMARWK</sequence>
<evidence type="ECO:0000256" key="3">
    <source>
        <dbReference type="ARBA" id="ARBA00022692"/>
    </source>
</evidence>
<protein>
    <submittedName>
        <fullName evidence="8">MFS transporter</fullName>
    </submittedName>
</protein>
<gene>
    <name evidence="8" type="ORF">HJG54_20220</name>
</gene>
<evidence type="ECO:0000256" key="2">
    <source>
        <dbReference type="ARBA" id="ARBA00022475"/>
    </source>
</evidence>
<evidence type="ECO:0000313" key="8">
    <source>
        <dbReference type="EMBL" id="WNZ24943.1"/>
    </source>
</evidence>
<feature type="transmembrane region" description="Helical" evidence="6">
    <location>
        <begin position="374"/>
        <end position="395"/>
    </location>
</feature>
<accession>A0AA96WGR1</accession>